<keyword evidence="4 9" id="KW-0812">Transmembrane</keyword>
<keyword evidence="7 9" id="KW-1133">Transmembrane helix</keyword>
<feature type="transmembrane region" description="Helical" evidence="9">
    <location>
        <begin position="140"/>
        <end position="157"/>
    </location>
</feature>
<organism evidence="11 12">
    <name type="scientific">Acrocarpospora pleiomorpha</name>
    <dbReference type="NCBI Taxonomy" id="90975"/>
    <lineage>
        <taxon>Bacteria</taxon>
        <taxon>Bacillati</taxon>
        <taxon>Actinomycetota</taxon>
        <taxon>Actinomycetes</taxon>
        <taxon>Streptosporangiales</taxon>
        <taxon>Streptosporangiaceae</taxon>
        <taxon>Acrocarpospora</taxon>
    </lineage>
</organism>
<dbReference type="InterPro" id="IPR051120">
    <property type="entry name" value="ABC_AA/LPS_Transport"/>
</dbReference>
<evidence type="ECO:0000256" key="3">
    <source>
        <dbReference type="ARBA" id="ARBA00022475"/>
    </source>
</evidence>
<dbReference type="GO" id="GO:0016887">
    <property type="term" value="F:ATP hydrolysis activity"/>
    <property type="evidence" value="ECO:0007669"/>
    <property type="project" value="InterPro"/>
</dbReference>
<dbReference type="InterPro" id="IPR032823">
    <property type="entry name" value="BCA_ABC_TP_C"/>
</dbReference>
<dbReference type="GO" id="GO:0005886">
    <property type="term" value="C:plasma membrane"/>
    <property type="evidence" value="ECO:0007669"/>
    <property type="project" value="UniProtKB-SubCell"/>
</dbReference>
<feature type="transmembrane region" description="Helical" evidence="9">
    <location>
        <begin position="301"/>
        <end position="319"/>
    </location>
</feature>
<evidence type="ECO:0000256" key="8">
    <source>
        <dbReference type="ARBA" id="ARBA00023136"/>
    </source>
</evidence>
<keyword evidence="8 9" id="KW-0472">Membrane</keyword>
<comment type="caution">
    <text evidence="11">The sequence shown here is derived from an EMBL/GenBank/DDBJ whole genome shotgun (WGS) entry which is preliminary data.</text>
</comment>
<feature type="transmembrane region" description="Helical" evidence="9">
    <location>
        <begin position="533"/>
        <end position="566"/>
    </location>
</feature>
<evidence type="ECO:0000259" key="10">
    <source>
        <dbReference type="PROSITE" id="PS50893"/>
    </source>
</evidence>
<feature type="transmembrane region" description="Helical" evidence="9">
    <location>
        <begin position="401"/>
        <end position="420"/>
    </location>
</feature>
<evidence type="ECO:0000256" key="1">
    <source>
        <dbReference type="ARBA" id="ARBA00004651"/>
    </source>
</evidence>
<feature type="transmembrane region" description="Helical" evidence="9">
    <location>
        <begin position="502"/>
        <end position="521"/>
    </location>
</feature>
<name>A0A5M3XTW7_9ACTN</name>
<accession>A0A5M3XTW7</accession>
<dbReference type="GO" id="GO:0005524">
    <property type="term" value="F:ATP binding"/>
    <property type="evidence" value="ECO:0007669"/>
    <property type="project" value="UniProtKB-KW"/>
</dbReference>
<keyword evidence="3" id="KW-1003">Cell membrane</keyword>
<evidence type="ECO:0000313" key="12">
    <source>
        <dbReference type="Proteomes" id="UP000377595"/>
    </source>
</evidence>
<protein>
    <submittedName>
        <fullName evidence="11">ABC transporter</fullName>
    </submittedName>
</protein>
<evidence type="ECO:0000256" key="9">
    <source>
        <dbReference type="SAM" id="Phobius"/>
    </source>
</evidence>
<dbReference type="AlphaFoldDB" id="A0A5M3XTW7"/>
<dbReference type="GO" id="GO:0015658">
    <property type="term" value="F:branched-chain amino acid transmembrane transporter activity"/>
    <property type="evidence" value="ECO:0007669"/>
    <property type="project" value="InterPro"/>
</dbReference>
<dbReference type="PANTHER" id="PTHR45772">
    <property type="entry name" value="CONSERVED COMPONENT OF ABC TRANSPORTER FOR NATURAL AMINO ACIDS-RELATED"/>
    <property type="match status" value="1"/>
</dbReference>
<dbReference type="EMBL" id="BLAF01000055">
    <property type="protein sequence ID" value="GES24687.1"/>
    <property type="molecule type" value="Genomic_DNA"/>
</dbReference>
<feature type="transmembrane region" description="Helical" evidence="9">
    <location>
        <begin position="374"/>
        <end position="394"/>
    </location>
</feature>
<dbReference type="Pfam" id="PF12399">
    <property type="entry name" value="BCA_ABC_TP_C"/>
    <property type="match status" value="1"/>
</dbReference>
<keyword evidence="5" id="KW-0547">Nucleotide-binding</keyword>
<dbReference type="Gene3D" id="3.40.50.300">
    <property type="entry name" value="P-loop containing nucleotide triphosphate hydrolases"/>
    <property type="match status" value="1"/>
</dbReference>
<feature type="domain" description="ABC transporter" evidence="10">
    <location>
        <begin position="640"/>
        <end position="883"/>
    </location>
</feature>
<dbReference type="CDD" id="cd06582">
    <property type="entry name" value="TM_PBP1_LivH_like"/>
    <property type="match status" value="1"/>
</dbReference>
<dbReference type="InterPro" id="IPR003593">
    <property type="entry name" value="AAA+_ATPase"/>
</dbReference>
<gene>
    <name evidence="11" type="ORF">Aple_075860</name>
</gene>
<evidence type="ECO:0000256" key="4">
    <source>
        <dbReference type="ARBA" id="ARBA00022692"/>
    </source>
</evidence>
<keyword evidence="12" id="KW-1185">Reference proteome</keyword>
<dbReference type="InterPro" id="IPR043428">
    <property type="entry name" value="LivM-like"/>
</dbReference>
<proteinExistence type="predicted"/>
<dbReference type="CDD" id="cd03219">
    <property type="entry name" value="ABC_Mj1267_LivG_branched"/>
    <property type="match status" value="1"/>
</dbReference>
<feature type="transmembrane region" description="Helical" evidence="9">
    <location>
        <begin position="578"/>
        <end position="603"/>
    </location>
</feature>
<dbReference type="Pfam" id="PF00005">
    <property type="entry name" value="ABC_tran"/>
    <property type="match status" value="1"/>
</dbReference>
<feature type="transmembrane region" description="Helical" evidence="9">
    <location>
        <begin position="325"/>
        <end position="345"/>
    </location>
</feature>
<reference evidence="11 12" key="1">
    <citation type="submission" date="2019-10" db="EMBL/GenBank/DDBJ databases">
        <title>Whole genome shotgun sequence of Acrocarpospora pleiomorpha NBRC 16267.</title>
        <authorList>
            <person name="Ichikawa N."/>
            <person name="Kimura A."/>
            <person name="Kitahashi Y."/>
            <person name="Komaki H."/>
            <person name="Oguchi A."/>
        </authorList>
    </citation>
    <scope>NUCLEOTIDE SEQUENCE [LARGE SCALE GENOMIC DNA]</scope>
    <source>
        <strain evidence="11 12">NBRC 16267</strain>
    </source>
</reference>
<dbReference type="CDD" id="cd06581">
    <property type="entry name" value="TM_PBP1_LivM_like"/>
    <property type="match status" value="1"/>
</dbReference>
<dbReference type="InterPro" id="IPR001851">
    <property type="entry name" value="ABC_transp_permease"/>
</dbReference>
<evidence type="ECO:0000313" key="11">
    <source>
        <dbReference type="EMBL" id="GES24687.1"/>
    </source>
</evidence>
<sequence length="899" mass="93420">MLLQFIALGLSLGGAYALAGQGLSLIHRGSGVVNFAHGAMVGLGGYLSIEFRESGLPLALAAVLAVALTALVGAAVQHLVMRRLRDAVPLTRLIATLGVMTVLNQVMVLRYGQDPKSAPALLPTHIFRIGDNFQIGLDRVLLTIIAVLVTVVLWLVYKRTRFGLVTAAVSENPRCAATHGHSPQRVALINWAAGAGLAGLTGVLLAPLAFFTPQQVVFLVVPVLAVALIGNFSSFPLTLFGGLVVGVTESVSAYYIDAPGWSTSLPFLIIMIVLILRGKTLPPRGQQSERLPKVGSGRPPLPVLVFLIAAPALMLTLPANWADAVVTSALFGLVGLSVVVVTGYAGQLSLAQFALAGIGAFASARLAATSGASFVMSGIFAVVVAVLIGVVIALSAVRTRGVTLGIVTLGLALAIQRLVLENTDYTGGLLGTVVSPPSLLGVDFDAIVHPERYAALAVAALVLGGIVVSNLRRGPAGRRLLAVRTNERAAASLGINVAATKLYAFAVGAGLAGVAGAMLAFRDTHVNFVQFEAFMSAQVVVLVVLGGAGYISGGVAGSLIVAGGVFSQIGDTIGIAEYMTLAAGLMLLMQLTTVPDGMVAPLLGPLAHLRRRLPRFRQRRAPVAPPVAQDIVTGGGGGTLEVRNVSARFGGVLALDEVSLSVQPGEIVGLIGANGAGKTTLVDVVTGYVPRYEGSVLLSGNAVDGLSATRRARAGLGRSFQSLELFDDLTVHENLLMASDRARPSSHVLDLLRPAPSPLPPAAAYAVRELELEQWLDTPAASLPAGVRRLVAIGRAVAAEPAVLLLDEPAAGLDEHETAELGRLLRRIAAVSRPAMLLIEHDMSLVMSVCDRVVVLDAGRCIAEGTAREVQNDPIVRTAYFGELGSATTRPRVSERHTT</sequence>
<keyword evidence="2" id="KW-0813">Transport</keyword>
<feature type="transmembrane region" description="Helical" evidence="9">
    <location>
        <begin position="453"/>
        <end position="471"/>
    </location>
</feature>
<feature type="transmembrane region" description="Helical" evidence="9">
    <location>
        <begin position="58"/>
        <end position="81"/>
    </location>
</feature>
<dbReference type="InterPro" id="IPR003439">
    <property type="entry name" value="ABC_transporter-like_ATP-bd"/>
</dbReference>
<evidence type="ECO:0000256" key="5">
    <source>
        <dbReference type="ARBA" id="ARBA00022741"/>
    </source>
</evidence>
<dbReference type="Proteomes" id="UP000377595">
    <property type="component" value="Unassembled WGS sequence"/>
</dbReference>
<dbReference type="Pfam" id="PF02653">
    <property type="entry name" value="BPD_transp_2"/>
    <property type="match status" value="2"/>
</dbReference>
<dbReference type="RefSeq" id="WP_170321871.1">
    <property type="nucleotide sequence ID" value="NZ_BAAAHM010000045.1"/>
</dbReference>
<comment type="subcellular location">
    <subcellularLocation>
        <location evidence="1">Cell membrane</location>
        <topology evidence="1">Multi-pass membrane protein</topology>
    </subcellularLocation>
</comment>
<evidence type="ECO:0000256" key="6">
    <source>
        <dbReference type="ARBA" id="ARBA00022840"/>
    </source>
</evidence>
<feature type="transmembrane region" description="Helical" evidence="9">
    <location>
        <begin position="93"/>
        <end position="112"/>
    </location>
</feature>
<keyword evidence="6" id="KW-0067">ATP-binding</keyword>
<feature type="transmembrane region" description="Helical" evidence="9">
    <location>
        <begin position="262"/>
        <end position="280"/>
    </location>
</feature>
<evidence type="ECO:0000256" key="2">
    <source>
        <dbReference type="ARBA" id="ARBA00022448"/>
    </source>
</evidence>
<feature type="transmembrane region" description="Helical" evidence="9">
    <location>
        <begin position="188"/>
        <end position="210"/>
    </location>
</feature>
<dbReference type="SMART" id="SM00382">
    <property type="entry name" value="AAA"/>
    <property type="match status" value="1"/>
</dbReference>
<dbReference type="InterPro" id="IPR027417">
    <property type="entry name" value="P-loop_NTPase"/>
</dbReference>
<evidence type="ECO:0000256" key="7">
    <source>
        <dbReference type="ARBA" id="ARBA00022989"/>
    </source>
</evidence>
<dbReference type="SUPFAM" id="SSF52540">
    <property type="entry name" value="P-loop containing nucleoside triphosphate hydrolases"/>
    <property type="match status" value="1"/>
</dbReference>
<dbReference type="PROSITE" id="PS50893">
    <property type="entry name" value="ABC_TRANSPORTER_2"/>
    <property type="match status" value="1"/>
</dbReference>